<dbReference type="GO" id="GO:0046872">
    <property type="term" value="F:metal ion binding"/>
    <property type="evidence" value="ECO:0007669"/>
    <property type="project" value="UniProtKB-KW"/>
</dbReference>
<evidence type="ECO:0000259" key="5">
    <source>
        <dbReference type="PROSITE" id="PS51891"/>
    </source>
</evidence>
<organism evidence="6">
    <name type="scientific">hydrothermal vent metagenome</name>
    <dbReference type="NCBI Taxonomy" id="652676"/>
    <lineage>
        <taxon>unclassified sequences</taxon>
        <taxon>metagenomes</taxon>
        <taxon>ecological metagenomes</taxon>
    </lineage>
</organism>
<sequence>MTTVMKEKYKGSCLCGTVRFEISGPINDIIMCHCSLCRKAQGSAYATNANVATADFKFICGENNLTDYESTPGQLKSFCKTCGSPIMSRQRSVPENIRIRLGSIESDITERPEAHIFVSSKANWDELNDKLPHYKNYR</sequence>
<evidence type="ECO:0000313" key="6">
    <source>
        <dbReference type="EMBL" id="VAW99998.1"/>
    </source>
</evidence>
<dbReference type="InterPro" id="IPR006913">
    <property type="entry name" value="CENP-V/GFA"/>
</dbReference>
<dbReference type="PANTHER" id="PTHR33337:SF40">
    <property type="entry name" value="CENP-V_GFA DOMAIN-CONTAINING PROTEIN-RELATED"/>
    <property type="match status" value="1"/>
</dbReference>
<dbReference type="InterPro" id="IPR011057">
    <property type="entry name" value="Mss4-like_sf"/>
</dbReference>
<evidence type="ECO:0000256" key="3">
    <source>
        <dbReference type="ARBA" id="ARBA00022833"/>
    </source>
</evidence>
<protein>
    <recommendedName>
        <fullName evidence="5">CENP-V/GFA domain-containing protein</fullName>
    </recommendedName>
</protein>
<proteinExistence type="inferred from homology"/>
<name>A0A3B1A2L8_9ZZZZ</name>
<evidence type="ECO:0000256" key="4">
    <source>
        <dbReference type="ARBA" id="ARBA00023239"/>
    </source>
</evidence>
<dbReference type="Pfam" id="PF04828">
    <property type="entry name" value="GFA"/>
    <property type="match status" value="1"/>
</dbReference>
<comment type="similarity">
    <text evidence="1">Belongs to the Gfa family.</text>
</comment>
<keyword evidence="2" id="KW-0479">Metal-binding</keyword>
<dbReference type="GO" id="GO:0016846">
    <property type="term" value="F:carbon-sulfur lyase activity"/>
    <property type="evidence" value="ECO:0007669"/>
    <property type="project" value="InterPro"/>
</dbReference>
<keyword evidence="4" id="KW-0456">Lyase</keyword>
<evidence type="ECO:0000256" key="2">
    <source>
        <dbReference type="ARBA" id="ARBA00022723"/>
    </source>
</evidence>
<keyword evidence="3" id="KW-0862">Zinc</keyword>
<dbReference type="Gene3D" id="3.90.1590.10">
    <property type="entry name" value="glutathione-dependent formaldehyde- activating enzyme (gfa)"/>
    <property type="match status" value="1"/>
</dbReference>
<reference evidence="6" key="1">
    <citation type="submission" date="2018-06" db="EMBL/GenBank/DDBJ databases">
        <authorList>
            <person name="Zhirakovskaya E."/>
        </authorList>
    </citation>
    <scope>NUCLEOTIDE SEQUENCE</scope>
</reference>
<dbReference type="PROSITE" id="PS51891">
    <property type="entry name" value="CENP_V_GFA"/>
    <property type="match status" value="1"/>
</dbReference>
<gene>
    <name evidence="6" type="ORF">MNBD_GAMMA22-1080</name>
</gene>
<evidence type="ECO:0000256" key="1">
    <source>
        <dbReference type="ARBA" id="ARBA00005495"/>
    </source>
</evidence>
<dbReference type="EMBL" id="UOFS01000042">
    <property type="protein sequence ID" value="VAW99998.1"/>
    <property type="molecule type" value="Genomic_DNA"/>
</dbReference>
<dbReference type="PANTHER" id="PTHR33337">
    <property type="entry name" value="GFA DOMAIN-CONTAINING PROTEIN"/>
    <property type="match status" value="1"/>
</dbReference>
<feature type="domain" description="CENP-V/GFA" evidence="5">
    <location>
        <begin position="9"/>
        <end position="125"/>
    </location>
</feature>
<dbReference type="SUPFAM" id="SSF51316">
    <property type="entry name" value="Mss4-like"/>
    <property type="match status" value="1"/>
</dbReference>
<dbReference type="AlphaFoldDB" id="A0A3B1A2L8"/>
<accession>A0A3B1A2L8</accession>